<proteinExistence type="predicted"/>
<comment type="caution">
    <text evidence="1">The sequence shown here is derived from an EMBL/GenBank/DDBJ whole genome shotgun (WGS) entry which is preliminary data.</text>
</comment>
<dbReference type="Gene3D" id="3.30.70.270">
    <property type="match status" value="1"/>
</dbReference>
<accession>A0A9Q4DKK1</accession>
<protein>
    <submittedName>
        <fullName evidence="1">Uncharacterized protein</fullName>
    </submittedName>
</protein>
<feature type="non-terminal residue" evidence="1">
    <location>
        <position position="78"/>
    </location>
</feature>
<evidence type="ECO:0000313" key="2">
    <source>
        <dbReference type="Proteomes" id="UP001077788"/>
    </source>
</evidence>
<dbReference type="AlphaFoldDB" id="A0A9Q4DKK1"/>
<dbReference type="PANTHER" id="PTHR37984:SF5">
    <property type="entry name" value="PROTEIN NYNRIN-LIKE"/>
    <property type="match status" value="1"/>
</dbReference>
<dbReference type="PANTHER" id="PTHR37984">
    <property type="entry name" value="PROTEIN CBG26694"/>
    <property type="match status" value="1"/>
</dbReference>
<feature type="non-terminal residue" evidence="1">
    <location>
        <position position="1"/>
    </location>
</feature>
<reference evidence="1" key="2">
    <citation type="submission" date="2022-12" db="EMBL/GenBank/DDBJ databases">
        <authorList>
            <person name="Kardos G."/>
            <person name="Sarkozi R."/>
            <person name="Laczko L."/>
            <person name="Marton S."/>
            <person name="Makrai L."/>
            <person name="Banyai K."/>
            <person name="Fodor L."/>
        </authorList>
    </citation>
    <scope>NUCLEOTIDE SEQUENCE</scope>
    <source>
        <strain evidence="1">84/14</strain>
    </source>
</reference>
<reference evidence="1" key="1">
    <citation type="journal article" date="2021" name="Vet Sci">
        <title>O-Serogroups and Pathovirotypes of Escherichia coli Isolated from Post-Weaning Piglets Showing Diarrhoea and/or Oedema in South Korea.</title>
        <authorList>
            <person name="Byun J.W."/>
            <person name="Moon B.Y."/>
            <person name="Do K.H."/>
            <person name="Lee K."/>
            <person name="Lee H.Y."/>
            <person name="Kim W.I."/>
            <person name="So B."/>
            <person name="Lee W.K."/>
        </authorList>
    </citation>
    <scope>NUCLEOTIDE SEQUENCE</scope>
    <source>
        <strain evidence="1">84/14</strain>
    </source>
</reference>
<organism evidence="1 2">
    <name type="scientific">Actinobacillus pleuropneumoniae</name>
    <name type="common">Haemophilus pleuropneumoniae</name>
    <dbReference type="NCBI Taxonomy" id="715"/>
    <lineage>
        <taxon>Bacteria</taxon>
        <taxon>Pseudomonadati</taxon>
        <taxon>Pseudomonadota</taxon>
        <taxon>Gammaproteobacteria</taxon>
        <taxon>Pasteurellales</taxon>
        <taxon>Pasteurellaceae</taxon>
        <taxon>Actinobacillus</taxon>
    </lineage>
</organism>
<dbReference type="InterPro" id="IPR050951">
    <property type="entry name" value="Retrovirus_Pol_polyprotein"/>
</dbReference>
<gene>
    <name evidence="1" type="ORF">OYG11_12080</name>
</gene>
<dbReference type="RefSeq" id="WP_267992165.1">
    <property type="nucleotide sequence ID" value="NZ_JAPQFC010000771.1"/>
</dbReference>
<dbReference type="InterPro" id="IPR043502">
    <property type="entry name" value="DNA/RNA_pol_sf"/>
</dbReference>
<dbReference type="SUPFAM" id="SSF56672">
    <property type="entry name" value="DNA/RNA polymerases"/>
    <property type="match status" value="1"/>
</dbReference>
<sequence>FRISLNPKKSIFDMEEGKLLGHIISKDGIHINPSRVEAIQQIDFLRNKKEIQDFNGKMNFLWRFIPNLADHLRELTNM</sequence>
<dbReference type="InterPro" id="IPR043128">
    <property type="entry name" value="Rev_trsase/Diguanyl_cyclase"/>
</dbReference>
<name>A0A9Q4DKK1_ACTPL</name>
<dbReference type="Proteomes" id="UP001077788">
    <property type="component" value="Unassembled WGS sequence"/>
</dbReference>
<dbReference type="EMBL" id="JAPQFC010000771">
    <property type="protein sequence ID" value="MCY6524937.1"/>
    <property type="molecule type" value="Genomic_DNA"/>
</dbReference>
<evidence type="ECO:0000313" key="1">
    <source>
        <dbReference type="EMBL" id="MCY6524937.1"/>
    </source>
</evidence>